<dbReference type="GO" id="GO:0045040">
    <property type="term" value="P:protein insertion into mitochondrial outer membrane"/>
    <property type="evidence" value="ECO:0007669"/>
    <property type="project" value="InterPro"/>
</dbReference>
<dbReference type="GO" id="GO:0070096">
    <property type="term" value="P:mitochondrial outer membrane translocase complex assembly"/>
    <property type="evidence" value="ECO:0007669"/>
    <property type="project" value="InterPro"/>
</dbReference>
<dbReference type="GO" id="GO:0005741">
    <property type="term" value="C:mitochondrial outer membrane"/>
    <property type="evidence" value="ECO:0007669"/>
    <property type="project" value="TreeGrafter"/>
</dbReference>
<organism evidence="2 3">
    <name type="scientific">Tilletia walkeri</name>
    <dbReference type="NCBI Taxonomy" id="117179"/>
    <lineage>
        <taxon>Eukaryota</taxon>
        <taxon>Fungi</taxon>
        <taxon>Dikarya</taxon>
        <taxon>Basidiomycota</taxon>
        <taxon>Ustilaginomycotina</taxon>
        <taxon>Exobasidiomycetes</taxon>
        <taxon>Tilletiales</taxon>
        <taxon>Tilletiaceae</taxon>
        <taxon>Tilletia</taxon>
    </lineage>
</organism>
<dbReference type="Pfam" id="PF19117">
    <property type="entry name" value="Mim2"/>
    <property type="match status" value="1"/>
</dbReference>
<gene>
    <name evidence="2" type="ORF">A4X09_0g6335</name>
</gene>
<reference evidence="2" key="2">
    <citation type="journal article" date="2019" name="IMA Fungus">
        <title>Genome sequencing and comparison of five Tilletia species to identify candidate genes for the detection of regulated species infecting wheat.</title>
        <authorList>
            <person name="Nguyen H.D.T."/>
            <person name="Sultana T."/>
            <person name="Kesanakurti P."/>
            <person name="Hambleton S."/>
        </authorList>
    </citation>
    <scope>NUCLEOTIDE SEQUENCE</scope>
    <source>
        <strain evidence="2">DAOMC 236422</strain>
    </source>
</reference>
<dbReference type="PANTHER" id="PTHR28230">
    <property type="entry name" value="CHROMOSOME 1, WHOLE GENOME SHOTGUN SEQUENCE"/>
    <property type="match status" value="1"/>
</dbReference>
<evidence type="ECO:0000256" key="1">
    <source>
        <dbReference type="SAM" id="MobiDB-lite"/>
    </source>
</evidence>
<comment type="caution">
    <text evidence="2">The sequence shown here is derived from an EMBL/GenBank/DDBJ whole genome shotgun (WGS) entry which is preliminary data.</text>
</comment>
<proteinExistence type="predicted"/>
<dbReference type="Proteomes" id="UP000078113">
    <property type="component" value="Unassembled WGS sequence"/>
</dbReference>
<feature type="region of interest" description="Disordered" evidence="1">
    <location>
        <begin position="1"/>
        <end position="69"/>
    </location>
</feature>
<accession>A0A8X7N306</accession>
<name>A0A8X7N306_9BASI</name>
<feature type="compositionally biased region" description="Low complexity" evidence="1">
    <location>
        <begin position="1"/>
        <end position="18"/>
    </location>
</feature>
<sequence length="158" mass="17127">MEAIFPPSSSSSSSSSSIPQPPPPYLDDLPQPHRHHSSLTSISSASSSSSDSSSDSSASTYDSEEEARLAQEEWDDGIAQLQLALQLIFLPYLGKYLGRRYAYTLWNRYLRYGPTWRFFGLNTSAATGTGLSQGGVWARMNSLVPSWAVALVSTAADA</sequence>
<keyword evidence="3" id="KW-1185">Reference proteome</keyword>
<reference evidence="2" key="1">
    <citation type="submission" date="2016-04" db="EMBL/GenBank/DDBJ databases">
        <authorList>
            <person name="Nguyen H.D."/>
            <person name="Samba Siva P."/>
            <person name="Cullis J."/>
            <person name="Levesque C.A."/>
            <person name="Hambleton S."/>
        </authorList>
    </citation>
    <scope>NUCLEOTIDE SEQUENCE</scope>
    <source>
        <strain evidence="2">DAOMC 236422</strain>
    </source>
</reference>
<dbReference type="AlphaFoldDB" id="A0A8X7N306"/>
<evidence type="ECO:0000313" key="3">
    <source>
        <dbReference type="Proteomes" id="UP000078113"/>
    </source>
</evidence>
<protein>
    <submittedName>
        <fullName evidence="2">Uncharacterized protein</fullName>
    </submittedName>
</protein>
<dbReference type="EMBL" id="LWDG02000396">
    <property type="protein sequence ID" value="KAE8266017.1"/>
    <property type="molecule type" value="Genomic_DNA"/>
</dbReference>
<evidence type="ECO:0000313" key="2">
    <source>
        <dbReference type="EMBL" id="KAE8266017.1"/>
    </source>
</evidence>
<dbReference type="PANTHER" id="PTHR28230:SF1">
    <property type="entry name" value="MITOCHONDRIAL IMPORT PROTEIN 2"/>
    <property type="match status" value="1"/>
</dbReference>
<dbReference type="InterPro" id="IPR037652">
    <property type="entry name" value="Mim2"/>
</dbReference>
<feature type="compositionally biased region" description="Low complexity" evidence="1">
    <location>
        <begin position="38"/>
        <end position="61"/>
    </location>
</feature>